<dbReference type="Proteomes" id="UP000313359">
    <property type="component" value="Unassembled WGS sequence"/>
</dbReference>
<evidence type="ECO:0000256" key="1">
    <source>
        <dbReference type="SAM" id="MobiDB-lite"/>
    </source>
</evidence>
<reference evidence="2" key="1">
    <citation type="journal article" date="2018" name="Genome Biol. Evol.">
        <title>Genomics and development of Lentinus tigrinus, a white-rot wood-decaying mushroom with dimorphic fruiting bodies.</title>
        <authorList>
            <person name="Wu B."/>
            <person name="Xu Z."/>
            <person name="Knudson A."/>
            <person name="Carlson A."/>
            <person name="Chen N."/>
            <person name="Kovaka S."/>
            <person name="LaButti K."/>
            <person name="Lipzen A."/>
            <person name="Pennachio C."/>
            <person name="Riley R."/>
            <person name="Schakwitz W."/>
            <person name="Umezawa K."/>
            <person name="Ohm R.A."/>
            <person name="Grigoriev I.V."/>
            <person name="Nagy L.G."/>
            <person name="Gibbons J."/>
            <person name="Hibbett D."/>
        </authorList>
    </citation>
    <scope>NUCLEOTIDE SEQUENCE [LARGE SCALE GENOMIC DNA]</scope>
    <source>
        <strain evidence="2">ALCF2SS1-6</strain>
    </source>
</reference>
<keyword evidence="3" id="KW-1185">Reference proteome</keyword>
<gene>
    <name evidence="2" type="ORF">L227DRAFT_571038</name>
</gene>
<sequence length="421" mass="46396">MSFLDRLRAPYDIYMRSLYGLGLGFPLWVPEPEPPFGEVCLGDVGYISQGRFCLLFNTMRAPTDNQPHGVPPDFVRFEPPPNTISTHIDAVTQKMILSRGLVVASTNGGANDESQTHSSPAAETGVTFRCNRKSGALLMLQGTGDKTRLVCNEVVAKYIKRFIRSWHKFANDAETVDIDLDLSDIVFVNGFTKVSAWGVAAFESAAPGGLFEIRRGETMPSGAQQLRGLVGWDHEFESVLSFKWGPSYRVSGPRDDAGSIEPIPKDQCIFLQYMRVRYNRVPLWLQPIMRAGAGPHNLPPPDDETPCSPSVLSGDVSSVSPDADLACTDRSLDVYEVGAESKRTRPWNWVPMKDQLVLGTLRSMLHVELKKYLFQPGGSVLCHRAEDGGSVYRLSWNAPSVDRAASGPTRFLQLQPCSTAA</sequence>
<proteinExistence type="predicted"/>
<accession>A0A5C2SLM1</accession>
<organism evidence="2 3">
    <name type="scientific">Lentinus tigrinus ALCF2SS1-6</name>
    <dbReference type="NCBI Taxonomy" id="1328759"/>
    <lineage>
        <taxon>Eukaryota</taxon>
        <taxon>Fungi</taxon>
        <taxon>Dikarya</taxon>
        <taxon>Basidiomycota</taxon>
        <taxon>Agaricomycotina</taxon>
        <taxon>Agaricomycetes</taxon>
        <taxon>Polyporales</taxon>
        <taxon>Polyporaceae</taxon>
        <taxon>Lentinus</taxon>
    </lineage>
</organism>
<protein>
    <submittedName>
        <fullName evidence="2">Uncharacterized protein</fullName>
    </submittedName>
</protein>
<name>A0A5C2SLM1_9APHY</name>
<evidence type="ECO:0000313" key="3">
    <source>
        <dbReference type="Proteomes" id="UP000313359"/>
    </source>
</evidence>
<dbReference type="OrthoDB" id="3222453at2759"/>
<evidence type="ECO:0000313" key="2">
    <source>
        <dbReference type="EMBL" id="RPD64561.1"/>
    </source>
</evidence>
<feature type="region of interest" description="Disordered" evidence="1">
    <location>
        <begin position="295"/>
        <end position="314"/>
    </location>
</feature>
<dbReference type="EMBL" id="ML122253">
    <property type="protein sequence ID" value="RPD64561.1"/>
    <property type="molecule type" value="Genomic_DNA"/>
</dbReference>
<dbReference type="STRING" id="1328759.A0A5C2SLM1"/>
<dbReference type="AlphaFoldDB" id="A0A5C2SLM1"/>